<organism evidence="1 2">
    <name type="scientific">Bythopirellula goksoeyrii</name>
    <dbReference type="NCBI Taxonomy" id="1400387"/>
    <lineage>
        <taxon>Bacteria</taxon>
        <taxon>Pseudomonadati</taxon>
        <taxon>Planctomycetota</taxon>
        <taxon>Planctomycetia</taxon>
        <taxon>Pirellulales</taxon>
        <taxon>Lacipirellulaceae</taxon>
        <taxon>Bythopirellula</taxon>
    </lineage>
</organism>
<evidence type="ECO:0000313" key="1">
    <source>
        <dbReference type="EMBL" id="QEG37804.1"/>
    </source>
</evidence>
<protein>
    <submittedName>
        <fullName evidence="1">Uncharacterized protein</fullName>
    </submittedName>
</protein>
<evidence type="ECO:0000313" key="2">
    <source>
        <dbReference type="Proteomes" id="UP000323917"/>
    </source>
</evidence>
<reference evidence="1 2" key="1">
    <citation type="submission" date="2019-08" db="EMBL/GenBank/DDBJ databases">
        <title>Deep-cultivation of Planctomycetes and their phenomic and genomic characterization uncovers novel biology.</title>
        <authorList>
            <person name="Wiegand S."/>
            <person name="Jogler M."/>
            <person name="Boedeker C."/>
            <person name="Pinto D."/>
            <person name="Vollmers J."/>
            <person name="Rivas-Marin E."/>
            <person name="Kohn T."/>
            <person name="Peeters S.H."/>
            <person name="Heuer A."/>
            <person name="Rast P."/>
            <person name="Oberbeckmann S."/>
            <person name="Bunk B."/>
            <person name="Jeske O."/>
            <person name="Meyerdierks A."/>
            <person name="Storesund J.E."/>
            <person name="Kallscheuer N."/>
            <person name="Luecker S."/>
            <person name="Lage O.M."/>
            <person name="Pohl T."/>
            <person name="Merkel B.J."/>
            <person name="Hornburger P."/>
            <person name="Mueller R.-W."/>
            <person name="Bruemmer F."/>
            <person name="Labrenz M."/>
            <person name="Spormann A.M."/>
            <person name="Op den Camp H."/>
            <person name="Overmann J."/>
            <person name="Amann R."/>
            <person name="Jetten M.S.M."/>
            <person name="Mascher T."/>
            <person name="Medema M.H."/>
            <person name="Devos D.P."/>
            <person name="Kaster A.-K."/>
            <person name="Ovreas L."/>
            <person name="Rohde M."/>
            <person name="Galperin M.Y."/>
            <person name="Jogler C."/>
        </authorList>
    </citation>
    <scope>NUCLEOTIDE SEQUENCE [LARGE SCALE GENOMIC DNA]</scope>
    <source>
        <strain evidence="1 2">Pr1d</strain>
    </source>
</reference>
<dbReference type="KEGG" id="bgok:Pr1d_51510"/>
<accession>A0A5B9QG92</accession>
<proteinExistence type="predicted"/>
<name>A0A5B9QG92_9BACT</name>
<keyword evidence="2" id="KW-1185">Reference proteome</keyword>
<sequence>MFSNPNVGWWNGGSQIYCDWLCRSERVLKEKDYEAAIEKHGPVPFRAEANQQGLATMFLPAGKQDLGVWHDHLELPVARGARRRQVDLVEGETFQVRLELQPKGTEFLGEWDKLAGVLFGCTGEECRRLMTDEGFRNRIEKVRERYAESDDHTDPALLTNAYSMFSDAFAELGDKKEAQLWRRKSKEQAEKLEGE</sequence>
<gene>
    <name evidence="1" type="ORF">Pr1d_51510</name>
</gene>
<dbReference type="AlphaFoldDB" id="A0A5B9QG92"/>
<dbReference type="Proteomes" id="UP000323917">
    <property type="component" value="Chromosome"/>
</dbReference>
<dbReference type="EMBL" id="CP042913">
    <property type="protein sequence ID" value="QEG37804.1"/>
    <property type="molecule type" value="Genomic_DNA"/>
</dbReference>